<dbReference type="PANTHER" id="PTHR39639:SF1">
    <property type="entry name" value="DUF262 DOMAIN-CONTAINING PROTEIN"/>
    <property type="match status" value="1"/>
</dbReference>
<dbReference type="STRING" id="29364.SAMN04487772_13412"/>
<evidence type="ECO:0000313" key="2">
    <source>
        <dbReference type="EMBL" id="SET59664.1"/>
    </source>
</evidence>
<dbReference type="EMBL" id="FOHN01000034">
    <property type="protein sequence ID" value="SET59664.1"/>
    <property type="molecule type" value="Genomic_DNA"/>
</dbReference>
<proteinExistence type="predicted"/>
<dbReference type="AlphaFoldDB" id="A0A1I0FQQ4"/>
<dbReference type="Proteomes" id="UP000199800">
    <property type="component" value="Unassembled WGS sequence"/>
</dbReference>
<sequence length="422" mass="49480">MLTEKIKKELQQLANIGKEHGYKINAVTFFNIFAGLPEAKRTDDILDEMKCFLNQSGIELITDEVEIEDETVNIVDQIQPFNPKEIDISMDRLSMDNLIKRIQNEEVNLNTEFQRKSGLWSNIQKSQLIESLLLNIPLPAFYFDASKEDNWLIIDGLQRITALKEFIVDKTLKLTGLEFFHDLEGITFDKLPRTFTRRIEETNIIAYKINPGTPVNVKYNIFKRINTGGLELTTQEIRHALYQGKATAVLKELTANNVFLIILGNRIRKDRMQDHEFVLRFIAVCYYGIDRYNGLPEEFLNETMDYINKDGWKIKNDIKEKMEEIFDLADRIFGRYAFRKMATDSRLRPINKAVYEIWCRGLFELDYDQRRTLIERREIIQQRFIRLCESDAFLQTIKASDRGSFLKRMNSVSQLIKEVLNA</sequence>
<dbReference type="RefSeq" id="WP_092478905.1">
    <property type="nucleotide sequence ID" value="NZ_FOHN01000034.1"/>
</dbReference>
<dbReference type="OrthoDB" id="9770340at2"/>
<dbReference type="Pfam" id="PF03235">
    <property type="entry name" value="GmrSD_N"/>
    <property type="match status" value="1"/>
</dbReference>
<evidence type="ECO:0000313" key="3">
    <source>
        <dbReference type="Proteomes" id="UP000199800"/>
    </source>
</evidence>
<feature type="domain" description="GmrSD restriction endonucleases N-terminal" evidence="1">
    <location>
        <begin position="102"/>
        <end position="242"/>
    </location>
</feature>
<protein>
    <recommendedName>
        <fullName evidence="1">GmrSD restriction endonucleases N-terminal domain-containing protein</fullName>
    </recommendedName>
</protein>
<name>A0A1I0FQQ4_9FIRM</name>
<accession>A0A1I0FQQ4</accession>
<dbReference type="PANTHER" id="PTHR39639">
    <property type="entry name" value="CHROMOSOME 16, WHOLE GENOME SHOTGUN SEQUENCE"/>
    <property type="match status" value="1"/>
</dbReference>
<evidence type="ECO:0000259" key="1">
    <source>
        <dbReference type="Pfam" id="PF03235"/>
    </source>
</evidence>
<organism evidence="2 3">
    <name type="scientific">[Clostridium] polysaccharolyticum</name>
    <dbReference type="NCBI Taxonomy" id="29364"/>
    <lineage>
        <taxon>Bacteria</taxon>
        <taxon>Bacillati</taxon>
        <taxon>Bacillota</taxon>
        <taxon>Clostridia</taxon>
        <taxon>Lachnospirales</taxon>
        <taxon>Lachnospiraceae</taxon>
    </lineage>
</organism>
<dbReference type="InterPro" id="IPR004919">
    <property type="entry name" value="GmrSD_N"/>
</dbReference>
<reference evidence="2 3" key="1">
    <citation type="submission" date="2016-10" db="EMBL/GenBank/DDBJ databases">
        <authorList>
            <person name="de Groot N.N."/>
        </authorList>
    </citation>
    <scope>NUCLEOTIDE SEQUENCE [LARGE SCALE GENOMIC DNA]</scope>
    <source>
        <strain evidence="2 3">DSM 1801</strain>
    </source>
</reference>
<gene>
    <name evidence="2" type="ORF">SAMN04487772_13412</name>
</gene>
<keyword evidence="3" id="KW-1185">Reference proteome</keyword>